<dbReference type="Proteomes" id="UP000298513">
    <property type="component" value="Unassembled WGS sequence"/>
</dbReference>
<sequence length="170" mass="18997">MEWTGQVYADTPTVSARTYIDAPPERLWRYVSDIHLMPELSAELQRVEWLDGAAGPGTGNRFRGCNAHPALGDWETVSTIVDCEEPRRFAWAVGDPTHPMSVWRFTLHPQDAGTVLEQWAQLGPAPSGLSVAIAAMPDKEQKIVFVRLREFETGIRSNLAAIKNLAEREK</sequence>
<dbReference type="EMBL" id="SRRU01000013">
    <property type="protein sequence ID" value="TGN75355.1"/>
    <property type="molecule type" value="Genomic_DNA"/>
</dbReference>
<dbReference type="SUPFAM" id="SSF55961">
    <property type="entry name" value="Bet v1-like"/>
    <property type="match status" value="1"/>
</dbReference>
<dbReference type="AlphaFoldDB" id="A0A4Z1D1A9"/>
<comment type="caution">
    <text evidence="1">The sequence shown here is derived from an EMBL/GenBank/DDBJ whole genome shotgun (WGS) entry which is preliminary data.</text>
</comment>
<protein>
    <submittedName>
        <fullName evidence="1">SRPBCC family protein</fullName>
    </submittedName>
</protein>
<gene>
    <name evidence="1" type="ORF">E5082_29275</name>
</gene>
<accession>A0A4Z1D1A9</accession>
<dbReference type="InterPro" id="IPR019587">
    <property type="entry name" value="Polyketide_cyclase/dehydratase"/>
</dbReference>
<dbReference type="GeneID" id="91534077"/>
<evidence type="ECO:0000313" key="1">
    <source>
        <dbReference type="EMBL" id="TGN75355.1"/>
    </source>
</evidence>
<reference evidence="1 2" key="1">
    <citation type="submission" date="2019-04" db="EMBL/GenBank/DDBJ databases">
        <title>Streptomyces sp. nov. Bv016 isolated from bark of Buahinia variegata.</title>
        <authorList>
            <person name="Kanchanasin P."/>
            <person name="Tanasupawat S."/>
            <person name="Yuki M."/>
            <person name="Kudo T."/>
        </authorList>
    </citation>
    <scope>NUCLEOTIDE SEQUENCE [LARGE SCALE GENOMIC DNA]</scope>
    <source>
        <strain evidence="1 2">JCM 4765</strain>
    </source>
</reference>
<organism evidence="1 2">
    <name type="scientific">Streptomyces griseoluteus</name>
    <dbReference type="NCBI Taxonomy" id="29306"/>
    <lineage>
        <taxon>Bacteria</taxon>
        <taxon>Bacillati</taxon>
        <taxon>Actinomycetota</taxon>
        <taxon>Actinomycetes</taxon>
        <taxon>Kitasatosporales</taxon>
        <taxon>Streptomycetaceae</taxon>
        <taxon>Streptomyces</taxon>
    </lineage>
</organism>
<dbReference type="CDD" id="cd07812">
    <property type="entry name" value="SRPBCC"/>
    <property type="match status" value="1"/>
</dbReference>
<keyword evidence="2" id="KW-1185">Reference proteome</keyword>
<dbReference type="InterPro" id="IPR023393">
    <property type="entry name" value="START-like_dom_sf"/>
</dbReference>
<proteinExistence type="predicted"/>
<dbReference type="RefSeq" id="WP_135794259.1">
    <property type="nucleotide sequence ID" value="NZ_BNBQ01000013.1"/>
</dbReference>
<dbReference type="Pfam" id="PF10604">
    <property type="entry name" value="Polyketide_cyc2"/>
    <property type="match status" value="1"/>
</dbReference>
<evidence type="ECO:0000313" key="2">
    <source>
        <dbReference type="Proteomes" id="UP000298513"/>
    </source>
</evidence>
<name>A0A4Z1D1A9_STRGP</name>
<dbReference type="Gene3D" id="3.30.530.20">
    <property type="match status" value="1"/>
</dbReference>